<evidence type="ECO:0000313" key="2">
    <source>
        <dbReference type="Proteomes" id="UP000317332"/>
    </source>
</evidence>
<gene>
    <name evidence="1" type="ORF">FJ651_11720</name>
</gene>
<dbReference type="Proteomes" id="UP000317332">
    <property type="component" value="Unassembled WGS sequence"/>
</dbReference>
<protein>
    <submittedName>
        <fullName evidence="1">Uncharacterized protein</fullName>
    </submittedName>
</protein>
<proteinExistence type="predicted"/>
<sequence>MSNSHQDNLFALIKSLSKSEKRQFKLFANRLEVNKEAKFLQLFDLLDKMKDYKEEDILKSKIVKKVQLPNLKNHLYGQILVSLRMHPTNQNIRVQIREQLDFATILYHKGLFKQSLKLLDKVKLYALVNEEKNIAYEIIELEKVIESQYITRSSLDRADQLIEESKRVSLQNDIVSKLSNLSLKLYQIMLVKGYVKTHNELKELQQFFQASLPVYKQKDLGFREKLWIYKTYLWYYFLSQDLVSCYKYALKWVNLFYERPHMIKFNPVWYIKGVNYLLEASFLLNHKTQFKKALRDFEKTTEEDLILKNDNNSILISLCIYTNKLNYHLMNCDFENGIVLKEDILNFIEANSERIDNHHVMVFYYKIACLYFGLEDYVNTIQYLENIIDNKQERVKEELMCFAKILNLITHYEASFDEKLEYQIKSTYSYLLKMDNLQQVQKEMLSFIKTISNSYPSQLKPELEKLHSKLLELKNHPFEKRSFYYLDMLSWIESKLENKPILEIIREKSKRMK</sequence>
<organism evidence="1 2">
    <name type="scientific">Paucihalobacter ruber</name>
    <dbReference type="NCBI Taxonomy" id="2567861"/>
    <lineage>
        <taxon>Bacteria</taxon>
        <taxon>Pseudomonadati</taxon>
        <taxon>Bacteroidota</taxon>
        <taxon>Flavobacteriia</taxon>
        <taxon>Flavobacteriales</taxon>
        <taxon>Flavobacteriaceae</taxon>
        <taxon>Paucihalobacter</taxon>
    </lineage>
</organism>
<dbReference type="OrthoDB" id="714416at2"/>
<accession>A0A506PGI3</accession>
<keyword evidence="2" id="KW-1185">Reference proteome</keyword>
<dbReference type="EMBL" id="VHIQ01000005">
    <property type="protein sequence ID" value="TPV32963.1"/>
    <property type="molecule type" value="Genomic_DNA"/>
</dbReference>
<evidence type="ECO:0000313" key="1">
    <source>
        <dbReference type="EMBL" id="TPV32963.1"/>
    </source>
</evidence>
<reference evidence="1 2" key="1">
    <citation type="submission" date="2019-06" db="EMBL/GenBank/DDBJ databases">
        <title>Flavobacteriaceae Paucihalobacterium erythroidium CWB-1, complete genome.</title>
        <authorList>
            <person name="Wu S."/>
        </authorList>
    </citation>
    <scope>NUCLEOTIDE SEQUENCE [LARGE SCALE GENOMIC DNA]</scope>
    <source>
        <strain evidence="1 2">CWB-1</strain>
    </source>
</reference>
<comment type="caution">
    <text evidence="1">The sequence shown here is derived from an EMBL/GenBank/DDBJ whole genome shotgun (WGS) entry which is preliminary data.</text>
</comment>
<dbReference type="RefSeq" id="WP_140990710.1">
    <property type="nucleotide sequence ID" value="NZ_VHIQ01000005.1"/>
</dbReference>
<dbReference type="AlphaFoldDB" id="A0A506PGI3"/>
<name>A0A506PGI3_9FLAO</name>